<evidence type="ECO:0000313" key="5">
    <source>
        <dbReference type="Proteomes" id="UP000092839"/>
    </source>
</evidence>
<dbReference type="Pfam" id="PF13239">
    <property type="entry name" value="2TM"/>
    <property type="match status" value="1"/>
</dbReference>
<dbReference type="InterPro" id="IPR025698">
    <property type="entry name" value="2TM_dom"/>
</dbReference>
<gene>
    <name evidence="4" type="ORF">LMTR13_30920</name>
</gene>
<keyword evidence="2" id="KW-0472">Membrane</keyword>
<feature type="transmembrane region" description="Helical" evidence="2">
    <location>
        <begin position="65"/>
        <end position="84"/>
    </location>
</feature>
<reference evidence="4 5" key="1">
    <citation type="submission" date="2016-07" db="EMBL/GenBank/DDBJ databases">
        <title>Complete genome sequence of Bradyrhizobium icense LMTR 13T, a potential inoculant strain isolated from lima bean (Phaseolus lunatus) in Peru.</title>
        <authorList>
            <person name="Ormeno-Orrillo E."/>
            <person name="Duran D."/>
            <person name="Rogel M.A."/>
            <person name="Rey L."/>
            <person name="Imperial J."/>
            <person name="Ruiz-Argueso T."/>
            <person name="Martinez-Romero E."/>
        </authorList>
    </citation>
    <scope>NUCLEOTIDE SEQUENCE [LARGE SCALE GENOMIC DNA]</scope>
    <source>
        <strain evidence="4 5">LMTR 13</strain>
    </source>
</reference>
<feature type="compositionally biased region" description="Low complexity" evidence="1">
    <location>
        <begin position="9"/>
        <end position="21"/>
    </location>
</feature>
<name>A0A1B1UMC2_9BRAD</name>
<dbReference type="AlphaFoldDB" id="A0A1B1UMC2"/>
<accession>A0A1B1UMC2</accession>
<evidence type="ECO:0000313" key="4">
    <source>
        <dbReference type="EMBL" id="ANW03901.1"/>
    </source>
</evidence>
<dbReference type="KEGG" id="bic:LMTR13_30920"/>
<evidence type="ECO:0000259" key="3">
    <source>
        <dbReference type="Pfam" id="PF13239"/>
    </source>
</evidence>
<sequence>MRGDEPMTSPAAGPPESASPASSWRARLAPVYRWLVRYFLWHVWFFVSANLILNGLNFLTGRPWWAFWPLLVTSPLLAAHYLFYKTATVDERWADARTEELNLKSYDRGHIEDIKSRFEKGEVPPPPPR</sequence>
<keyword evidence="2" id="KW-1133">Transmembrane helix</keyword>
<keyword evidence="5" id="KW-1185">Reference proteome</keyword>
<evidence type="ECO:0000256" key="1">
    <source>
        <dbReference type="SAM" id="MobiDB-lite"/>
    </source>
</evidence>
<dbReference type="Proteomes" id="UP000092839">
    <property type="component" value="Chromosome"/>
</dbReference>
<protein>
    <recommendedName>
        <fullName evidence="3">2TM domain-containing protein</fullName>
    </recommendedName>
</protein>
<feature type="region of interest" description="Disordered" evidence="1">
    <location>
        <begin position="1"/>
        <end position="21"/>
    </location>
</feature>
<feature type="transmembrane region" description="Helical" evidence="2">
    <location>
        <begin position="34"/>
        <end position="53"/>
    </location>
</feature>
<organism evidence="4 5">
    <name type="scientific">Bradyrhizobium icense</name>
    <dbReference type="NCBI Taxonomy" id="1274631"/>
    <lineage>
        <taxon>Bacteria</taxon>
        <taxon>Pseudomonadati</taxon>
        <taxon>Pseudomonadota</taxon>
        <taxon>Alphaproteobacteria</taxon>
        <taxon>Hyphomicrobiales</taxon>
        <taxon>Nitrobacteraceae</taxon>
        <taxon>Bradyrhizobium</taxon>
    </lineage>
</organism>
<keyword evidence="2" id="KW-0812">Transmembrane</keyword>
<dbReference type="STRING" id="1274631.LMTR13_30920"/>
<evidence type="ECO:0000256" key="2">
    <source>
        <dbReference type="SAM" id="Phobius"/>
    </source>
</evidence>
<dbReference type="EMBL" id="CP016428">
    <property type="protein sequence ID" value="ANW03901.1"/>
    <property type="molecule type" value="Genomic_DNA"/>
</dbReference>
<proteinExistence type="predicted"/>
<feature type="domain" description="2TM" evidence="3">
    <location>
        <begin position="38"/>
        <end position="100"/>
    </location>
</feature>